<protein>
    <recommendedName>
        <fullName evidence="7">AAA+ ATPase domain-containing protein</fullName>
    </recommendedName>
</protein>
<dbReference type="GO" id="GO:0005524">
    <property type="term" value="F:ATP binding"/>
    <property type="evidence" value="ECO:0007669"/>
    <property type="project" value="UniProtKB-KW"/>
</dbReference>
<comment type="caution">
    <text evidence="8">The sequence shown here is derived from an EMBL/GenBank/DDBJ whole genome shotgun (WGS) entry which is preliminary data.</text>
</comment>
<dbReference type="Pfam" id="PF23247">
    <property type="entry name" value="LRR_RPS2"/>
    <property type="match status" value="5"/>
</dbReference>
<organism evidence="8 9">
    <name type="scientific">Rubroshorea leprosula</name>
    <dbReference type="NCBI Taxonomy" id="152421"/>
    <lineage>
        <taxon>Eukaryota</taxon>
        <taxon>Viridiplantae</taxon>
        <taxon>Streptophyta</taxon>
        <taxon>Embryophyta</taxon>
        <taxon>Tracheophyta</taxon>
        <taxon>Spermatophyta</taxon>
        <taxon>Magnoliopsida</taxon>
        <taxon>eudicotyledons</taxon>
        <taxon>Gunneridae</taxon>
        <taxon>Pentapetalae</taxon>
        <taxon>rosids</taxon>
        <taxon>malvids</taxon>
        <taxon>Malvales</taxon>
        <taxon>Dipterocarpaceae</taxon>
        <taxon>Rubroshorea</taxon>
    </lineage>
</organism>
<keyword evidence="5" id="KW-0175">Coiled coil</keyword>
<keyword evidence="4" id="KW-0067">ATP-binding</keyword>
<name>A0AAV5II62_9ROSI</name>
<dbReference type="SUPFAM" id="SSF52058">
    <property type="entry name" value="L domain-like"/>
    <property type="match status" value="1"/>
</dbReference>
<proteinExistence type="inferred from homology"/>
<gene>
    <name evidence="8" type="ORF">SLEP1_g14182</name>
</gene>
<dbReference type="Pfam" id="PF00931">
    <property type="entry name" value="NB-ARC"/>
    <property type="match status" value="1"/>
</dbReference>
<dbReference type="Gene3D" id="3.40.50.300">
    <property type="entry name" value="P-loop containing nucleotide triphosphate hydrolases"/>
    <property type="match status" value="1"/>
</dbReference>
<feature type="domain" description="AAA+ ATPase" evidence="7">
    <location>
        <begin position="220"/>
        <end position="386"/>
    </location>
</feature>
<dbReference type="InterPro" id="IPR057135">
    <property type="entry name" value="At4g27190-like_LRR"/>
</dbReference>
<dbReference type="PRINTS" id="PR00364">
    <property type="entry name" value="DISEASERSIST"/>
</dbReference>
<evidence type="ECO:0000256" key="1">
    <source>
        <dbReference type="ARBA" id="ARBA00008894"/>
    </source>
</evidence>
<dbReference type="Pfam" id="PF13855">
    <property type="entry name" value="LRR_8"/>
    <property type="match status" value="1"/>
</dbReference>
<comment type="similarity">
    <text evidence="1">Belongs to the disease resistance NB-LRR family.</text>
</comment>
<keyword evidence="9" id="KW-1185">Reference proteome</keyword>
<dbReference type="Gene3D" id="1.10.8.430">
    <property type="entry name" value="Helical domain of apoptotic protease-activating factors"/>
    <property type="match status" value="1"/>
</dbReference>
<evidence type="ECO:0000256" key="2">
    <source>
        <dbReference type="ARBA" id="ARBA00022741"/>
    </source>
</evidence>
<evidence type="ECO:0000256" key="6">
    <source>
        <dbReference type="SAM" id="MobiDB-lite"/>
    </source>
</evidence>
<dbReference type="SMART" id="SM00382">
    <property type="entry name" value="AAA"/>
    <property type="match status" value="1"/>
</dbReference>
<dbReference type="PANTHER" id="PTHR33463">
    <property type="entry name" value="NB-ARC DOMAIN-CONTAINING PROTEIN-RELATED"/>
    <property type="match status" value="1"/>
</dbReference>
<dbReference type="GO" id="GO:0006952">
    <property type="term" value="P:defense response"/>
    <property type="evidence" value="ECO:0007669"/>
    <property type="project" value="UniProtKB-KW"/>
</dbReference>
<dbReference type="InterPro" id="IPR050905">
    <property type="entry name" value="Plant_NBS-LRR"/>
</dbReference>
<evidence type="ECO:0000259" key="7">
    <source>
        <dbReference type="SMART" id="SM00382"/>
    </source>
</evidence>
<evidence type="ECO:0000256" key="3">
    <source>
        <dbReference type="ARBA" id="ARBA00022821"/>
    </source>
</evidence>
<dbReference type="InterPro" id="IPR042197">
    <property type="entry name" value="Apaf_helical"/>
</dbReference>
<dbReference type="InterPro" id="IPR027417">
    <property type="entry name" value="P-loop_NTPase"/>
</dbReference>
<dbReference type="SUPFAM" id="SSF52047">
    <property type="entry name" value="RNI-like"/>
    <property type="match status" value="2"/>
</dbReference>
<dbReference type="SUPFAM" id="SSF52540">
    <property type="entry name" value="P-loop containing nucleoside triphosphate hydrolases"/>
    <property type="match status" value="1"/>
</dbReference>
<evidence type="ECO:0000256" key="4">
    <source>
        <dbReference type="ARBA" id="ARBA00022840"/>
    </source>
</evidence>
<dbReference type="InterPro" id="IPR003593">
    <property type="entry name" value="AAA+_ATPase"/>
</dbReference>
<sequence length="1676" mass="190217">MSGAEVGIAIAGNVAGNVAEKLVDRIFNLIWNRIARVFKWKTNLKNLEKEVKKLVAERDSVLQFMEAAGRRGEVAGPKVKIWLTKAKEYIGEDDEDKTRKKLGEAADKKGKEVMPTDNKRLNDAYEFFKEKHGLKDDEEEAKKKRLAGMCCNPRARDKISKKAEKYLVAVTELLQEADKSNFAGSYRPPNSTAPVDKGFEDFGSRTPDLDRIMEALRRAGTDKIGVYGMPGVGKTMLAKEVFRRAEEAHLFDSIVFASVAKDPDLKRIQGEIADNLDLQLHGETEVGRAKQLKDYLKKKKRILVILDDIWSRLDLDELGIPFEEIKNEAWLKKNEASSIGEEQMQCKIFCTSRFPNVLSDDMDTNQNFNVHSLRADEAWELLKKIVGPEIENPGLRDTAMDIAKECAGLPLAIQSVGKALRGKGSYEWKDALLRLQTPSPENFTGISANVYSAIGLSYDYLEGEDLKQTFLLCGLLGQSAYVEDLLTYGIGLGLFHNVKTIGQARDRVLTWVRKLKSCSLLLDDSSNTHINMHDIVLDVAISIASRDYHALSLIDDNVPEKWSDREAMGDVKWISMRHANISELPDELECRQLTLFHLASKNPSMKIPDNFFRRMPNLRVLNFTTMYFSSMPSSICLLKKLRALHINDSAIKEIAIVAELSGLEVLSLSRSDIEELPTEIGHLTQLKSLDLNDCTKLKVIRPHVLESLSRLEELYLQNSFNQWDANGLGNQRNASLAELKNLHNLVALDVHACDVQIIPENLFSERLNRYKIFIGEVWNSWDGSFKGSKILKLELNTRITSDHSICMLLKKTEQLHVEKLKGVKNIVPELDVEDFQELKCLYVKNAPEIQHIINSVGGIPCHVFPLLEVLFLQNLNNMVKICPGQLAETSFRRLRTITVERCNQLESLFPFSIARRLQLKEIRVTKCSNMLEIVDEEGQVTTNDIAEADENFEFEHLQFLKLQYLPKFIRLCHGFVGASDSRSKPASLFNEKIVFPNLKKLELSSLNIESIWSSQLSAKSCCFQSLTDLIIKGCHHLKQLLSFSVAKCLVQLRYLHISKCKRMREIIAAEDPEEMEDLNLFSNLNNLYMGDLENLSRFCSGNYSIKFTALKKLVICNCPELNGFIVNEGTDVTGGIRPLFNEKIAFPSLEQLEIRSLEKLRIIWHHQLPADSFCKLKNLSISYCDKLLNIFPSYKLARLLTSVEELSVTYCDGLEEIFELGELNVEESHAVVNSQLRNLFVTRLPSLKHLWSKYPCRILTFWNLWSVSVLSCKNLQNIFPASLAKDLQQLEVLKIKFCDVMEEVVGLEVGDEAVPTFALRHLSTIDLWDLPSLKYFYPRKHIIECPKLKDFYASGCGSSVETKGERLGISPIQQLLFSMEKVFPKLENLSLTSDDVAMIFDEQLPRDLFCNVKVLRLLSYRDKSPVFSIRFLQCFRKLEKLDVAISDLEELFPSEGDANGQENCVGTQLHVRELNLQFLKNLRHICNQDSRGADLILQNLKILKVKLCSGLISLTASTVPFHNLTTLDVQHCEGLRNLVSFTTAQSLVQLETMSITYCNSLTEVVGDERNGLEDEIVFMKLKVLKLMQLTKLTSFCSRLNFAFKFPCLECLVVSECPNMETFCKGVLKTPMLQRISLNDNDEERLVGELNSTINQLYEEMVGYAGLSHLNSSSFLN</sequence>
<reference evidence="8 9" key="1">
    <citation type="journal article" date="2021" name="Commun. Biol.">
        <title>The genome of Shorea leprosula (Dipterocarpaceae) highlights the ecological relevance of drought in aseasonal tropical rainforests.</title>
        <authorList>
            <person name="Ng K.K.S."/>
            <person name="Kobayashi M.J."/>
            <person name="Fawcett J.A."/>
            <person name="Hatakeyama M."/>
            <person name="Paape T."/>
            <person name="Ng C.H."/>
            <person name="Ang C.C."/>
            <person name="Tnah L.H."/>
            <person name="Lee C.T."/>
            <person name="Nishiyama T."/>
            <person name="Sese J."/>
            <person name="O'Brien M.J."/>
            <person name="Copetti D."/>
            <person name="Mohd Noor M.I."/>
            <person name="Ong R.C."/>
            <person name="Putra M."/>
            <person name="Sireger I.Z."/>
            <person name="Indrioko S."/>
            <person name="Kosugi Y."/>
            <person name="Izuno A."/>
            <person name="Isagi Y."/>
            <person name="Lee S.L."/>
            <person name="Shimizu K.K."/>
        </authorList>
    </citation>
    <scope>NUCLEOTIDE SEQUENCE [LARGE SCALE GENOMIC DNA]</scope>
    <source>
        <strain evidence="8">214</strain>
    </source>
</reference>
<feature type="region of interest" description="Disordered" evidence="6">
    <location>
        <begin position="181"/>
        <end position="200"/>
    </location>
</feature>
<dbReference type="InterPro" id="IPR002182">
    <property type="entry name" value="NB-ARC"/>
</dbReference>
<keyword evidence="2" id="KW-0547">Nucleotide-binding</keyword>
<accession>A0AAV5II62</accession>
<evidence type="ECO:0000313" key="8">
    <source>
        <dbReference type="EMBL" id="GKV01642.1"/>
    </source>
</evidence>
<keyword evidence="3" id="KW-0611">Plant defense</keyword>
<dbReference type="PANTHER" id="PTHR33463:SF198">
    <property type="entry name" value="RPP4C3"/>
    <property type="match status" value="1"/>
</dbReference>
<dbReference type="EMBL" id="BPVZ01000017">
    <property type="protein sequence ID" value="GKV01642.1"/>
    <property type="molecule type" value="Genomic_DNA"/>
</dbReference>
<evidence type="ECO:0000256" key="5">
    <source>
        <dbReference type="SAM" id="Coils"/>
    </source>
</evidence>
<dbReference type="InterPro" id="IPR001611">
    <property type="entry name" value="Leu-rich_rpt"/>
</dbReference>
<evidence type="ECO:0000313" key="9">
    <source>
        <dbReference type="Proteomes" id="UP001054252"/>
    </source>
</evidence>
<dbReference type="InterPro" id="IPR032675">
    <property type="entry name" value="LRR_dom_sf"/>
</dbReference>
<dbReference type="Proteomes" id="UP001054252">
    <property type="component" value="Unassembled WGS sequence"/>
</dbReference>
<dbReference type="Gene3D" id="3.80.10.10">
    <property type="entry name" value="Ribonuclease Inhibitor"/>
    <property type="match status" value="5"/>
</dbReference>
<feature type="coiled-coil region" evidence="5">
    <location>
        <begin position="37"/>
        <end position="64"/>
    </location>
</feature>
<dbReference type="GO" id="GO:0043531">
    <property type="term" value="F:ADP binding"/>
    <property type="evidence" value="ECO:0007669"/>
    <property type="project" value="InterPro"/>
</dbReference>